<evidence type="ECO:0000313" key="3">
    <source>
        <dbReference type="Proteomes" id="UP000325292"/>
    </source>
</evidence>
<sequence>MQVLVTGGTGYLGQAVSEALIRRRHTVTVVARHCPPTDSRVQCRAIDMRTASFTELFRGTDVIVHLVGIIQEHPAAGITFQVMHEQVTQHVVDAALSAGVPRLVHMSALGTREGAISQYHQTKWNAEQYVRKAPLAWTILRPSLLFGGGSPFFATLAAQARLPLVPVPGSGQTLFQPIARADVAEVIVQMVEKDVAVHETWEMGGPDRYTMDALYRHVAHVNGRKNPPLVHIPLPLLMLMAEVGQRIPKFPVSTDQLRMLNEANITQDERWRQLVPVAQTLGNDL</sequence>
<dbReference type="InterPro" id="IPR016040">
    <property type="entry name" value="NAD(P)-bd_dom"/>
</dbReference>
<reference evidence="2 3" key="1">
    <citation type="journal article" date="2019" name="Sci. Rep.">
        <title>Sulfobacillus thermotolerans: new insights into resistance and metabolic capacities of acidophilic chemolithotrophs.</title>
        <authorList>
            <person name="Panyushkina A.E."/>
            <person name="Babenko V.V."/>
            <person name="Nikitina A.S."/>
            <person name="Selezneva O.V."/>
            <person name="Tsaplina I.A."/>
            <person name="Letarova M.A."/>
            <person name="Kostryukova E.S."/>
            <person name="Letarov A.V."/>
        </authorList>
    </citation>
    <scope>NUCLEOTIDE SEQUENCE [LARGE SCALE GENOMIC DNA]</scope>
    <source>
        <strain evidence="2 3">Kr1</strain>
    </source>
</reference>
<organism evidence="2 3">
    <name type="scientific">Sulfobacillus thermotolerans</name>
    <dbReference type="NCBI Taxonomy" id="338644"/>
    <lineage>
        <taxon>Bacteria</taxon>
        <taxon>Bacillati</taxon>
        <taxon>Bacillota</taxon>
        <taxon>Clostridia</taxon>
        <taxon>Eubacteriales</taxon>
        <taxon>Clostridiales Family XVII. Incertae Sedis</taxon>
        <taxon>Sulfobacillus</taxon>
    </lineage>
</organism>
<dbReference type="EMBL" id="CP019454">
    <property type="protein sequence ID" value="AUW92977.1"/>
    <property type="molecule type" value="Genomic_DNA"/>
</dbReference>
<evidence type="ECO:0000313" key="2">
    <source>
        <dbReference type="EMBL" id="AUW92977.1"/>
    </source>
</evidence>
<dbReference type="PANTHER" id="PTHR12126">
    <property type="entry name" value="NADH-UBIQUINONE OXIDOREDUCTASE 39 KDA SUBUNIT-RELATED"/>
    <property type="match status" value="1"/>
</dbReference>
<dbReference type="SUPFAM" id="SSF51735">
    <property type="entry name" value="NAD(P)-binding Rossmann-fold domains"/>
    <property type="match status" value="1"/>
</dbReference>
<feature type="domain" description="NAD(P)-binding" evidence="1">
    <location>
        <begin position="7"/>
        <end position="193"/>
    </location>
</feature>
<accession>A0ABM6RNR0</accession>
<dbReference type="Gene3D" id="3.40.50.720">
    <property type="entry name" value="NAD(P)-binding Rossmann-like Domain"/>
    <property type="match status" value="1"/>
</dbReference>
<keyword evidence="3" id="KW-1185">Reference proteome</keyword>
<dbReference type="Pfam" id="PF13460">
    <property type="entry name" value="NAD_binding_10"/>
    <property type="match status" value="1"/>
</dbReference>
<dbReference type="InterPro" id="IPR036291">
    <property type="entry name" value="NAD(P)-bd_dom_sf"/>
</dbReference>
<dbReference type="Proteomes" id="UP000325292">
    <property type="component" value="Chromosome"/>
</dbReference>
<protein>
    <recommendedName>
        <fullName evidence="1">NAD(P)-binding domain-containing protein</fullName>
    </recommendedName>
</protein>
<name>A0ABM6RNR0_9FIRM</name>
<evidence type="ECO:0000259" key="1">
    <source>
        <dbReference type="Pfam" id="PF13460"/>
    </source>
</evidence>
<proteinExistence type="predicted"/>
<gene>
    <name evidence="2" type="ORF">BXT84_02615</name>
</gene>
<dbReference type="InterPro" id="IPR051207">
    <property type="entry name" value="ComplexI_NDUFA9_subunit"/>
</dbReference>
<dbReference type="CDD" id="cd05271">
    <property type="entry name" value="NDUFA9_like_SDR_a"/>
    <property type="match status" value="1"/>
</dbReference>
<dbReference type="PANTHER" id="PTHR12126:SF11">
    <property type="entry name" value="NADH DEHYDROGENASE [UBIQUINONE] 1 ALPHA SUBCOMPLEX SUBUNIT 9, MITOCHONDRIAL"/>
    <property type="match status" value="1"/>
</dbReference>